<feature type="chain" id="PRO_5025544461" evidence="1">
    <location>
        <begin position="30"/>
        <end position="127"/>
    </location>
</feature>
<accession>A0A699YMX0</accession>
<evidence type="ECO:0000313" key="3">
    <source>
        <dbReference type="Proteomes" id="UP000485058"/>
    </source>
</evidence>
<proteinExistence type="predicted"/>
<keyword evidence="3" id="KW-1185">Reference proteome</keyword>
<keyword evidence="1" id="KW-0732">Signal</keyword>
<reference evidence="2 3" key="1">
    <citation type="submission" date="2020-02" db="EMBL/GenBank/DDBJ databases">
        <title>Draft genome sequence of Haematococcus lacustris strain NIES-144.</title>
        <authorList>
            <person name="Morimoto D."/>
            <person name="Nakagawa S."/>
            <person name="Yoshida T."/>
            <person name="Sawayama S."/>
        </authorList>
    </citation>
    <scope>NUCLEOTIDE SEQUENCE [LARGE SCALE GENOMIC DNA]</scope>
    <source>
        <strain evidence="2 3">NIES-144</strain>
    </source>
</reference>
<dbReference type="EMBL" id="BLLF01000355">
    <property type="protein sequence ID" value="GFH10881.1"/>
    <property type="molecule type" value="Genomic_DNA"/>
</dbReference>
<dbReference type="PROSITE" id="PS51257">
    <property type="entry name" value="PROKAR_LIPOPROTEIN"/>
    <property type="match status" value="1"/>
</dbReference>
<comment type="caution">
    <text evidence="2">The sequence shown here is derived from an EMBL/GenBank/DDBJ whole genome shotgun (WGS) entry which is preliminary data.</text>
</comment>
<sequence length="127" mass="13776">MGRWFAQPFASKLLLSSLVLITAFLGCWAIIVPEPGADIATKAMRRVCLTVDTPLVRCSPGSDASTAGGYEVQLFKETAAFLVDRGFHEWSPNNWTFFCMVSVATPAIFARPCTTMQVSSLANLDAP</sequence>
<protein>
    <submittedName>
        <fullName evidence="2">PBPe domain-containing protein</fullName>
    </submittedName>
</protein>
<name>A0A699YMX0_HAELA</name>
<gene>
    <name evidence="2" type="ORF">HaLaN_06278</name>
</gene>
<evidence type="ECO:0000313" key="2">
    <source>
        <dbReference type="EMBL" id="GFH10881.1"/>
    </source>
</evidence>
<dbReference type="AlphaFoldDB" id="A0A699YMX0"/>
<dbReference type="Proteomes" id="UP000485058">
    <property type="component" value="Unassembled WGS sequence"/>
</dbReference>
<evidence type="ECO:0000256" key="1">
    <source>
        <dbReference type="SAM" id="SignalP"/>
    </source>
</evidence>
<organism evidence="2 3">
    <name type="scientific">Haematococcus lacustris</name>
    <name type="common">Green alga</name>
    <name type="synonym">Haematococcus pluvialis</name>
    <dbReference type="NCBI Taxonomy" id="44745"/>
    <lineage>
        <taxon>Eukaryota</taxon>
        <taxon>Viridiplantae</taxon>
        <taxon>Chlorophyta</taxon>
        <taxon>core chlorophytes</taxon>
        <taxon>Chlorophyceae</taxon>
        <taxon>CS clade</taxon>
        <taxon>Chlamydomonadales</taxon>
        <taxon>Haematococcaceae</taxon>
        <taxon>Haematococcus</taxon>
    </lineage>
</organism>
<feature type="signal peptide" evidence="1">
    <location>
        <begin position="1"/>
        <end position="29"/>
    </location>
</feature>